<comment type="caution">
    <text evidence="11">The sequence shown here is derived from an EMBL/GenBank/DDBJ whole genome shotgun (WGS) entry which is preliminary data.</text>
</comment>
<dbReference type="GO" id="GO:0004831">
    <property type="term" value="F:tyrosine-tRNA ligase activity"/>
    <property type="evidence" value="ECO:0007669"/>
    <property type="project" value="UniProtKB-EC"/>
</dbReference>
<keyword evidence="6 9" id="KW-0030">Aminoacyl-tRNA synthetase</keyword>
<comment type="similarity">
    <text evidence="9">Belongs to the class-I aminoacyl-tRNA synthetase family.</text>
</comment>
<dbReference type="Pfam" id="PF00579">
    <property type="entry name" value="tRNA-synt_1b"/>
    <property type="match status" value="1"/>
</dbReference>
<accession>A0A4S9K5Y6</accession>
<dbReference type="Gene3D" id="3.40.50.620">
    <property type="entry name" value="HUPs"/>
    <property type="match status" value="1"/>
</dbReference>
<reference evidence="11 12" key="1">
    <citation type="submission" date="2018-10" db="EMBL/GenBank/DDBJ databases">
        <title>Fifty Aureobasidium pullulans genomes reveal a recombining polyextremotolerant generalist.</title>
        <authorList>
            <person name="Gostincar C."/>
            <person name="Turk M."/>
            <person name="Zajc J."/>
            <person name="Gunde-Cimerman N."/>
        </authorList>
    </citation>
    <scope>NUCLEOTIDE SEQUENCE [LARGE SCALE GENOMIC DNA]</scope>
    <source>
        <strain evidence="11 12">EXF-6604</strain>
    </source>
</reference>
<dbReference type="GO" id="GO:0005524">
    <property type="term" value="F:ATP binding"/>
    <property type="evidence" value="ECO:0007669"/>
    <property type="project" value="UniProtKB-KW"/>
</dbReference>
<dbReference type="EMBL" id="QZBD01000574">
    <property type="protein sequence ID" value="THY11031.1"/>
    <property type="molecule type" value="Genomic_DNA"/>
</dbReference>
<evidence type="ECO:0000313" key="11">
    <source>
        <dbReference type="EMBL" id="THY11031.1"/>
    </source>
</evidence>
<dbReference type="AlphaFoldDB" id="A0A4S9K5Y6"/>
<evidence type="ECO:0000313" key="12">
    <source>
        <dbReference type="Proteomes" id="UP000306584"/>
    </source>
</evidence>
<evidence type="ECO:0000256" key="8">
    <source>
        <dbReference type="ARBA" id="ARBA00048248"/>
    </source>
</evidence>
<dbReference type="Gene3D" id="1.10.240.10">
    <property type="entry name" value="Tyrosyl-Transfer RNA Synthetase"/>
    <property type="match status" value="1"/>
</dbReference>
<feature type="region of interest" description="Disordered" evidence="10">
    <location>
        <begin position="292"/>
        <end position="347"/>
    </location>
</feature>
<dbReference type="EC" id="6.1.1.1" evidence="1"/>
<evidence type="ECO:0000256" key="6">
    <source>
        <dbReference type="ARBA" id="ARBA00023146"/>
    </source>
</evidence>
<dbReference type="GO" id="GO:0006437">
    <property type="term" value="P:tyrosyl-tRNA aminoacylation"/>
    <property type="evidence" value="ECO:0007669"/>
    <property type="project" value="TreeGrafter"/>
</dbReference>
<evidence type="ECO:0000256" key="5">
    <source>
        <dbReference type="ARBA" id="ARBA00022917"/>
    </source>
</evidence>
<comment type="catalytic activity">
    <reaction evidence="8">
        <text>tRNA(Tyr) + L-tyrosine + ATP = L-tyrosyl-tRNA(Tyr) + AMP + diphosphate + H(+)</text>
        <dbReference type="Rhea" id="RHEA:10220"/>
        <dbReference type="Rhea" id="RHEA-COMP:9706"/>
        <dbReference type="Rhea" id="RHEA-COMP:9707"/>
        <dbReference type="ChEBI" id="CHEBI:15378"/>
        <dbReference type="ChEBI" id="CHEBI:30616"/>
        <dbReference type="ChEBI" id="CHEBI:33019"/>
        <dbReference type="ChEBI" id="CHEBI:58315"/>
        <dbReference type="ChEBI" id="CHEBI:78442"/>
        <dbReference type="ChEBI" id="CHEBI:78536"/>
        <dbReference type="ChEBI" id="CHEBI:456215"/>
        <dbReference type="EC" id="6.1.1.1"/>
    </reaction>
</comment>
<sequence>MQIASFLQAGCSVKVLLADSVVDRFVVKAPIELVKFRAEYYRHCITSLLKAVGVNIERLTPEFNMDMYRLHSVVSSHDAKKAGLLQHGGGATEEHSPEFGFARFCRDSWLAVVYKYRESYTLLTSGSAEVVKQTGHGGVDQRKIFALSKEVLPKIGYRERAHLMNTMVPGLTGGKMSSSEPDSKIDLLDGPEIIKKKIKKAVAAPKVVEDNGILSFVEHVLLPASALKNGEPKFVVERREGEPLVYDSIEKIHADYREDILSPQNLKPAVTDALTKLLAPIQSDFESNEEWQKVEKLAYPPPPAPEKKVKVKKDKGSKFPGGAKKDVVAQPDGHVEGPGSAEVNVGKAEEALKNLDVEQK</sequence>
<evidence type="ECO:0000256" key="4">
    <source>
        <dbReference type="ARBA" id="ARBA00022840"/>
    </source>
</evidence>
<proteinExistence type="inferred from homology"/>
<keyword evidence="5 9" id="KW-0648">Protein biosynthesis</keyword>
<keyword evidence="3 9" id="KW-0547">Nucleotide-binding</keyword>
<evidence type="ECO:0000256" key="10">
    <source>
        <dbReference type="SAM" id="MobiDB-lite"/>
    </source>
</evidence>
<dbReference type="PANTHER" id="PTHR46264">
    <property type="entry name" value="TYROSINE-TRNA LIGASE"/>
    <property type="match status" value="1"/>
</dbReference>
<name>A0A4S9K5Y6_AURPU</name>
<evidence type="ECO:0000256" key="3">
    <source>
        <dbReference type="ARBA" id="ARBA00022741"/>
    </source>
</evidence>
<dbReference type="Proteomes" id="UP000306584">
    <property type="component" value="Unassembled WGS sequence"/>
</dbReference>
<evidence type="ECO:0000256" key="7">
    <source>
        <dbReference type="ARBA" id="ARBA00033323"/>
    </source>
</evidence>
<dbReference type="FunFam" id="1.10.240.10:FF:000004">
    <property type="entry name" value="Tyrosine--tRNA ligase"/>
    <property type="match status" value="1"/>
</dbReference>
<dbReference type="InterPro" id="IPR002305">
    <property type="entry name" value="aa-tRNA-synth_Ic"/>
</dbReference>
<dbReference type="InterPro" id="IPR014729">
    <property type="entry name" value="Rossmann-like_a/b/a_fold"/>
</dbReference>
<dbReference type="PIRSF" id="PIRSF006588">
    <property type="entry name" value="TyrRS_arch_euk"/>
    <property type="match status" value="1"/>
</dbReference>
<evidence type="ECO:0000256" key="2">
    <source>
        <dbReference type="ARBA" id="ARBA00022598"/>
    </source>
</evidence>
<evidence type="ECO:0000256" key="1">
    <source>
        <dbReference type="ARBA" id="ARBA00013160"/>
    </source>
</evidence>
<dbReference type="InterPro" id="IPR023617">
    <property type="entry name" value="Tyr-tRNA-ligase_arc/euk-type"/>
</dbReference>
<evidence type="ECO:0000256" key="9">
    <source>
        <dbReference type="RuleBase" id="RU363036"/>
    </source>
</evidence>
<dbReference type="InterPro" id="IPR050489">
    <property type="entry name" value="Tyr-tRNA_synthase"/>
</dbReference>
<dbReference type="PANTHER" id="PTHR46264:SF4">
    <property type="entry name" value="TYROSINE--TRNA LIGASE, CYTOPLASMIC"/>
    <property type="match status" value="1"/>
</dbReference>
<dbReference type="GO" id="GO:0005737">
    <property type="term" value="C:cytoplasm"/>
    <property type="evidence" value="ECO:0007669"/>
    <property type="project" value="TreeGrafter"/>
</dbReference>
<protein>
    <recommendedName>
        <fullName evidence="1">tyrosine--tRNA ligase</fullName>
        <ecNumber evidence="1">6.1.1.1</ecNumber>
    </recommendedName>
    <alternativeName>
        <fullName evidence="7">Tyrosyl-tRNA synthetase</fullName>
    </alternativeName>
</protein>
<organism evidence="11 12">
    <name type="scientific">Aureobasidium pullulans</name>
    <name type="common">Black yeast</name>
    <name type="synonym">Pullularia pullulans</name>
    <dbReference type="NCBI Taxonomy" id="5580"/>
    <lineage>
        <taxon>Eukaryota</taxon>
        <taxon>Fungi</taxon>
        <taxon>Dikarya</taxon>
        <taxon>Ascomycota</taxon>
        <taxon>Pezizomycotina</taxon>
        <taxon>Dothideomycetes</taxon>
        <taxon>Dothideomycetidae</taxon>
        <taxon>Dothideales</taxon>
        <taxon>Saccotheciaceae</taxon>
        <taxon>Aureobasidium</taxon>
    </lineage>
</organism>
<keyword evidence="4 9" id="KW-0067">ATP-binding</keyword>
<keyword evidence="2 9" id="KW-0436">Ligase</keyword>
<gene>
    <name evidence="11" type="ORF">D6D01_09070</name>
</gene>
<dbReference type="SUPFAM" id="SSF52374">
    <property type="entry name" value="Nucleotidylyl transferase"/>
    <property type="match status" value="1"/>
</dbReference>